<gene>
    <name evidence="1" type="ORF">NPIL_518631</name>
</gene>
<dbReference type="AlphaFoldDB" id="A0A8X6R195"/>
<comment type="caution">
    <text evidence="1">The sequence shown here is derived from an EMBL/GenBank/DDBJ whole genome shotgun (WGS) entry which is preliminary data.</text>
</comment>
<accession>A0A8X6R195</accession>
<sequence length="143" mass="16754">MKLTFVLKSRRGHLCVALDLHFFLVKRCSVDVMPQRHFLRADILGQIFPFIPRKTLCYPTAFQQILLLPEFKGVARHLLTYGRSVQLFTTWIFEGRVVPEVPTSITFFISRIRSAELRKSVHRKVRFLFAFGRMVNLDMTDLP</sequence>
<organism evidence="1 2">
    <name type="scientific">Nephila pilipes</name>
    <name type="common">Giant wood spider</name>
    <name type="synonym">Nephila maculata</name>
    <dbReference type="NCBI Taxonomy" id="299642"/>
    <lineage>
        <taxon>Eukaryota</taxon>
        <taxon>Metazoa</taxon>
        <taxon>Ecdysozoa</taxon>
        <taxon>Arthropoda</taxon>
        <taxon>Chelicerata</taxon>
        <taxon>Arachnida</taxon>
        <taxon>Araneae</taxon>
        <taxon>Araneomorphae</taxon>
        <taxon>Entelegynae</taxon>
        <taxon>Araneoidea</taxon>
        <taxon>Nephilidae</taxon>
        <taxon>Nephila</taxon>
    </lineage>
</organism>
<keyword evidence="2" id="KW-1185">Reference proteome</keyword>
<dbReference type="Proteomes" id="UP000887013">
    <property type="component" value="Unassembled WGS sequence"/>
</dbReference>
<protein>
    <submittedName>
        <fullName evidence="1">Uncharacterized protein</fullName>
    </submittedName>
</protein>
<reference evidence="1" key="1">
    <citation type="submission" date="2020-08" db="EMBL/GenBank/DDBJ databases">
        <title>Multicomponent nature underlies the extraordinary mechanical properties of spider dragline silk.</title>
        <authorList>
            <person name="Kono N."/>
            <person name="Nakamura H."/>
            <person name="Mori M."/>
            <person name="Yoshida Y."/>
            <person name="Ohtoshi R."/>
            <person name="Malay A.D."/>
            <person name="Moran D.A.P."/>
            <person name="Tomita M."/>
            <person name="Numata K."/>
            <person name="Arakawa K."/>
        </authorList>
    </citation>
    <scope>NUCLEOTIDE SEQUENCE</scope>
</reference>
<proteinExistence type="predicted"/>
<evidence type="ECO:0000313" key="1">
    <source>
        <dbReference type="EMBL" id="GFU48232.1"/>
    </source>
</evidence>
<evidence type="ECO:0000313" key="2">
    <source>
        <dbReference type="Proteomes" id="UP000887013"/>
    </source>
</evidence>
<dbReference type="EMBL" id="BMAW01037388">
    <property type="protein sequence ID" value="GFU48232.1"/>
    <property type="molecule type" value="Genomic_DNA"/>
</dbReference>
<name>A0A8X6R195_NEPPI</name>